<feature type="compositionally biased region" description="Acidic residues" evidence="1">
    <location>
        <begin position="91"/>
        <end position="119"/>
    </location>
</feature>
<keyword evidence="3" id="KW-1185">Reference proteome</keyword>
<feature type="region of interest" description="Disordered" evidence="1">
    <location>
        <begin position="85"/>
        <end position="129"/>
    </location>
</feature>
<evidence type="ECO:0000313" key="3">
    <source>
        <dbReference type="Proteomes" id="UP001498398"/>
    </source>
</evidence>
<dbReference type="Proteomes" id="UP001498398">
    <property type="component" value="Unassembled WGS sequence"/>
</dbReference>
<dbReference type="EMBL" id="JBANRG010000127">
    <property type="protein sequence ID" value="KAK7434306.1"/>
    <property type="molecule type" value="Genomic_DNA"/>
</dbReference>
<reference evidence="2 3" key="1">
    <citation type="submission" date="2024-01" db="EMBL/GenBank/DDBJ databases">
        <title>A draft genome for the cacao thread blight pathogen Marasmiellus scandens.</title>
        <authorList>
            <person name="Baruah I.K."/>
            <person name="Leung J."/>
            <person name="Bukari Y."/>
            <person name="Amoako-Attah I."/>
            <person name="Meinhardt L.W."/>
            <person name="Bailey B.A."/>
            <person name="Cohen S.P."/>
        </authorList>
    </citation>
    <scope>NUCLEOTIDE SEQUENCE [LARGE SCALE GENOMIC DNA]</scope>
    <source>
        <strain evidence="2 3">GH-19</strain>
    </source>
</reference>
<protein>
    <submittedName>
        <fullName evidence="2">Uncharacterized protein</fullName>
    </submittedName>
</protein>
<sequence>MPSIRIPEGAAEVPEANIAGRDSGQLIVGRGHSIWLNEQRGSDHVALFVDKLFVKGDDVWIVGRVFMDGFEILRMLWPNSPLVKPEQINNEAEDDSDSENDSGSDTGDAESEEDMEWIPEAERVPYKKM</sequence>
<gene>
    <name evidence="2" type="ORF">VKT23_020256</name>
</gene>
<evidence type="ECO:0000313" key="2">
    <source>
        <dbReference type="EMBL" id="KAK7434306.1"/>
    </source>
</evidence>
<organism evidence="2 3">
    <name type="scientific">Marasmiellus scandens</name>
    <dbReference type="NCBI Taxonomy" id="2682957"/>
    <lineage>
        <taxon>Eukaryota</taxon>
        <taxon>Fungi</taxon>
        <taxon>Dikarya</taxon>
        <taxon>Basidiomycota</taxon>
        <taxon>Agaricomycotina</taxon>
        <taxon>Agaricomycetes</taxon>
        <taxon>Agaricomycetidae</taxon>
        <taxon>Agaricales</taxon>
        <taxon>Marasmiineae</taxon>
        <taxon>Omphalotaceae</taxon>
        <taxon>Marasmiellus</taxon>
    </lineage>
</organism>
<accession>A0ABR1IJD8</accession>
<comment type="caution">
    <text evidence="2">The sequence shown here is derived from an EMBL/GenBank/DDBJ whole genome shotgun (WGS) entry which is preliminary data.</text>
</comment>
<evidence type="ECO:0000256" key="1">
    <source>
        <dbReference type="SAM" id="MobiDB-lite"/>
    </source>
</evidence>
<feature type="compositionally biased region" description="Basic and acidic residues" evidence="1">
    <location>
        <begin position="120"/>
        <end position="129"/>
    </location>
</feature>
<proteinExistence type="predicted"/>
<name>A0ABR1IJD8_9AGAR</name>